<reference evidence="2" key="1">
    <citation type="journal article" date="2023" name="Mol. Phylogenet. Evol.">
        <title>Genome-scale phylogeny and comparative genomics of the fungal order Sordariales.</title>
        <authorList>
            <person name="Hensen N."/>
            <person name="Bonometti L."/>
            <person name="Westerberg I."/>
            <person name="Brannstrom I.O."/>
            <person name="Guillou S."/>
            <person name="Cros-Aarteil S."/>
            <person name="Calhoun S."/>
            <person name="Haridas S."/>
            <person name="Kuo A."/>
            <person name="Mondo S."/>
            <person name="Pangilinan J."/>
            <person name="Riley R."/>
            <person name="LaButti K."/>
            <person name="Andreopoulos B."/>
            <person name="Lipzen A."/>
            <person name="Chen C."/>
            <person name="Yan M."/>
            <person name="Daum C."/>
            <person name="Ng V."/>
            <person name="Clum A."/>
            <person name="Steindorff A."/>
            <person name="Ohm R.A."/>
            <person name="Martin F."/>
            <person name="Silar P."/>
            <person name="Natvig D.O."/>
            <person name="Lalanne C."/>
            <person name="Gautier V."/>
            <person name="Ament-Velasquez S.L."/>
            <person name="Kruys A."/>
            <person name="Hutchinson M.I."/>
            <person name="Powell A.J."/>
            <person name="Barry K."/>
            <person name="Miller A.N."/>
            <person name="Grigoriev I.V."/>
            <person name="Debuchy R."/>
            <person name="Gladieux P."/>
            <person name="Hiltunen Thoren M."/>
            <person name="Johannesson H."/>
        </authorList>
    </citation>
    <scope>NUCLEOTIDE SEQUENCE</scope>
    <source>
        <strain evidence="2">CBS 626.80</strain>
    </source>
</reference>
<keyword evidence="3" id="KW-1185">Reference proteome</keyword>
<dbReference type="AlphaFoldDB" id="A0AAN6NSN4"/>
<keyword evidence="1" id="KW-0732">Signal</keyword>
<dbReference type="PANTHER" id="PTHR35605">
    <property type="entry name" value="ECP2 EFFECTOR PROTEIN DOMAIN-CONTAINING PROTEIN-RELATED"/>
    <property type="match status" value="1"/>
</dbReference>
<reference evidence="2" key="2">
    <citation type="submission" date="2023-06" db="EMBL/GenBank/DDBJ databases">
        <authorList>
            <consortium name="Lawrence Berkeley National Laboratory"/>
            <person name="Mondo S.J."/>
            <person name="Hensen N."/>
            <person name="Bonometti L."/>
            <person name="Westerberg I."/>
            <person name="Brannstrom I.O."/>
            <person name="Guillou S."/>
            <person name="Cros-Aarteil S."/>
            <person name="Calhoun S."/>
            <person name="Haridas S."/>
            <person name="Kuo A."/>
            <person name="Pangilinan J."/>
            <person name="Riley R."/>
            <person name="Labutti K."/>
            <person name="Andreopoulos B."/>
            <person name="Lipzen A."/>
            <person name="Chen C."/>
            <person name="Yanf M."/>
            <person name="Daum C."/>
            <person name="Ng V."/>
            <person name="Clum A."/>
            <person name="Steindorff A."/>
            <person name="Ohm R."/>
            <person name="Martin F."/>
            <person name="Silar P."/>
            <person name="Natvig D."/>
            <person name="Lalanne C."/>
            <person name="Gautier V."/>
            <person name="Ament-Velasquez S.L."/>
            <person name="Kruys A."/>
            <person name="Hutchinson M.I."/>
            <person name="Powell A.J."/>
            <person name="Barry K."/>
            <person name="Miller A.N."/>
            <person name="Grigoriev I.V."/>
            <person name="Debuchy R."/>
            <person name="Gladieux P."/>
            <person name="Thoren M.H."/>
            <person name="Johannesson H."/>
        </authorList>
    </citation>
    <scope>NUCLEOTIDE SEQUENCE</scope>
    <source>
        <strain evidence="2">CBS 626.80</strain>
    </source>
</reference>
<feature type="signal peptide" evidence="1">
    <location>
        <begin position="1"/>
        <end position="23"/>
    </location>
</feature>
<accession>A0AAN6NSN4</accession>
<organism evidence="2 3">
    <name type="scientific">Pseudoneurospora amorphoporcata</name>
    <dbReference type="NCBI Taxonomy" id="241081"/>
    <lineage>
        <taxon>Eukaryota</taxon>
        <taxon>Fungi</taxon>
        <taxon>Dikarya</taxon>
        <taxon>Ascomycota</taxon>
        <taxon>Pezizomycotina</taxon>
        <taxon>Sordariomycetes</taxon>
        <taxon>Sordariomycetidae</taxon>
        <taxon>Sordariales</taxon>
        <taxon>Sordariaceae</taxon>
        <taxon>Pseudoneurospora</taxon>
    </lineage>
</organism>
<dbReference type="EMBL" id="MU859225">
    <property type="protein sequence ID" value="KAK3949167.1"/>
    <property type="molecule type" value="Genomic_DNA"/>
</dbReference>
<comment type="caution">
    <text evidence="2">The sequence shown here is derived from an EMBL/GenBank/DDBJ whole genome shotgun (WGS) entry which is preliminary data.</text>
</comment>
<sequence>MLSSVITSGAILAIMLQVLPAVAVPTIHVANRDASPIPGYGIEELIWEVETTPGGPTVNITGTVQDVYEELEKVNPNFVSDFGLDDPDNSTSLAAPVESRAYYIEAIHCDYFEYATASAIREGIKYLNGVPGKPSNGPGPGNCGRVSCSYNSVIYWCNDNIYTKTLDAFGSISLAAQTLLDRCGSSGLWYAEVARGQIFMTDRWNVIVRKDKC</sequence>
<evidence type="ECO:0000313" key="3">
    <source>
        <dbReference type="Proteomes" id="UP001303222"/>
    </source>
</evidence>
<protein>
    <submittedName>
        <fullName evidence="2">Uncharacterized protein</fullName>
    </submittedName>
</protein>
<feature type="chain" id="PRO_5043047440" evidence="1">
    <location>
        <begin position="24"/>
        <end position="213"/>
    </location>
</feature>
<evidence type="ECO:0000313" key="2">
    <source>
        <dbReference type="EMBL" id="KAK3949167.1"/>
    </source>
</evidence>
<dbReference type="PANTHER" id="PTHR35605:SF1">
    <property type="entry name" value="ECP2 EFFECTOR PROTEIN DOMAIN-CONTAINING PROTEIN-RELATED"/>
    <property type="match status" value="1"/>
</dbReference>
<evidence type="ECO:0000256" key="1">
    <source>
        <dbReference type="SAM" id="SignalP"/>
    </source>
</evidence>
<dbReference type="Proteomes" id="UP001303222">
    <property type="component" value="Unassembled WGS sequence"/>
</dbReference>
<proteinExistence type="predicted"/>
<name>A0AAN6NSN4_9PEZI</name>
<gene>
    <name evidence="2" type="ORF">QBC32DRAFT_317071</name>
</gene>